<protein>
    <submittedName>
        <fullName evidence="1">Uncharacterized protein</fullName>
    </submittedName>
</protein>
<name>A0A378TFS4_9MYCO</name>
<dbReference type="AlphaFoldDB" id="A0A378TFS4"/>
<evidence type="ECO:0000313" key="1">
    <source>
        <dbReference type="EMBL" id="STZ58997.1"/>
    </source>
</evidence>
<accession>A0A378TFS4</accession>
<dbReference type="EMBL" id="UGQT01000001">
    <property type="protein sequence ID" value="STZ58997.1"/>
    <property type="molecule type" value="Genomic_DNA"/>
</dbReference>
<reference evidence="1 2" key="1">
    <citation type="submission" date="2018-06" db="EMBL/GenBank/DDBJ databases">
        <authorList>
            <consortium name="Pathogen Informatics"/>
            <person name="Doyle S."/>
        </authorList>
    </citation>
    <scope>NUCLEOTIDE SEQUENCE [LARGE SCALE GENOMIC DNA]</scope>
    <source>
        <strain evidence="1 2">NCTC10821</strain>
    </source>
</reference>
<evidence type="ECO:0000313" key="2">
    <source>
        <dbReference type="Proteomes" id="UP000254978"/>
    </source>
</evidence>
<organism evidence="1 2">
    <name type="scientific">Mycolicibacterium tokaiense</name>
    <dbReference type="NCBI Taxonomy" id="39695"/>
    <lineage>
        <taxon>Bacteria</taxon>
        <taxon>Bacillati</taxon>
        <taxon>Actinomycetota</taxon>
        <taxon>Actinomycetes</taxon>
        <taxon>Mycobacteriales</taxon>
        <taxon>Mycobacteriaceae</taxon>
        <taxon>Mycolicibacterium</taxon>
    </lineage>
</organism>
<sequence length="91" mass="10588">MLQMARTLDDLRQLRYLRRVAARQGLRLVKFGPHSQRTLHQQHGPIALVRAADGELIKSRLDLCSAWNYLVTDMDDDEPNWTSSPPRRRHA</sequence>
<gene>
    <name evidence="1" type="ORF">NCTC10821_02519</name>
</gene>
<proteinExistence type="predicted"/>
<keyword evidence="2" id="KW-1185">Reference proteome</keyword>
<dbReference type="Proteomes" id="UP000254978">
    <property type="component" value="Unassembled WGS sequence"/>
</dbReference>